<dbReference type="Gene3D" id="3.40.50.1820">
    <property type="entry name" value="alpha/beta hydrolase"/>
    <property type="match status" value="1"/>
</dbReference>
<dbReference type="GO" id="GO:0016787">
    <property type="term" value="F:hydrolase activity"/>
    <property type="evidence" value="ECO:0007669"/>
    <property type="project" value="UniProtKB-KW"/>
</dbReference>
<dbReference type="SUPFAM" id="SSF53474">
    <property type="entry name" value="alpha/beta-Hydrolases"/>
    <property type="match status" value="1"/>
</dbReference>
<evidence type="ECO:0000259" key="1">
    <source>
        <dbReference type="Pfam" id="PF12146"/>
    </source>
</evidence>
<proteinExistence type="predicted"/>
<dbReference type="EMBL" id="RCZK01000006">
    <property type="protein sequence ID" value="TPG12375.1"/>
    <property type="molecule type" value="Genomic_DNA"/>
</dbReference>
<name>A0A502CF87_9SPHN</name>
<comment type="caution">
    <text evidence="2">The sequence shown here is derived from an EMBL/GenBank/DDBJ whole genome shotgun (WGS) entry which is preliminary data.</text>
</comment>
<feature type="domain" description="Serine aminopeptidase S33" evidence="1">
    <location>
        <begin position="44"/>
        <end position="205"/>
    </location>
</feature>
<dbReference type="AlphaFoldDB" id="A0A502CF87"/>
<gene>
    <name evidence="2" type="ORF">EAH84_09435</name>
</gene>
<evidence type="ECO:0000313" key="3">
    <source>
        <dbReference type="Proteomes" id="UP000318413"/>
    </source>
</evidence>
<reference evidence="2 3" key="1">
    <citation type="journal article" date="2019" name="Environ. Microbiol.">
        <title>Species interactions and distinct microbial communities in high Arctic permafrost affected cryosols are associated with the CH4 and CO2 gas fluxes.</title>
        <authorList>
            <person name="Altshuler I."/>
            <person name="Hamel J."/>
            <person name="Turney S."/>
            <person name="Magnuson E."/>
            <person name="Levesque R."/>
            <person name="Greer C."/>
            <person name="Whyte L.G."/>
        </authorList>
    </citation>
    <scope>NUCLEOTIDE SEQUENCE [LARGE SCALE GENOMIC DNA]</scope>
    <source>
        <strain evidence="2 3">S5.1</strain>
    </source>
</reference>
<dbReference type="OrthoDB" id="249225at2"/>
<accession>A0A502CF87</accession>
<dbReference type="Pfam" id="PF12146">
    <property type="entry name" value="Hydrolase_4"/>
    <property type="match status" value="1"/>
</dbReference>
<dbReference type="RefSeq" id="WP_140871167.1">
    <property type="nucleotide sequence ID" value="NZ_RCZK01000006.1"/>
</dbReference>
<keyword evidence="3" id="KW-1185">Reference proteome</keyword>
<keyword evidence="2" id="KW-0378">Hydrolase</keyword>
<dbReference type="NCBIfam" id="TIGR03100">
    <property type="entry name" value="hydr1_PEP"/>
    <property type="match status" value="1"/>
</dbReference>
<protein>
    <submittedName>
        <fullName evidence="2">Hydrolase 1, exosortase A system-associated</fullName>
    </submittedName>
</protein>
<dbReference type="Proteomes" id="UP000318413">
    <property type="component" value="Unassembled WGS sequence"/>
</dbReference>
<dbReference type="InterPro" id="IPR029058">
    <property type="entry name" value="AB_hydrolase_fold"/>
</dbReference>
<sequence length="256" mass="27391">MRRLIAFPCAGDTLIGAIDDAAATTGLLIVSGGNEVRAGAHRGMAMLAANIAAAGFPVLRYDRRGVGDSAGENRGFRYAQDDLAAAVATFRAEVPGVDRIVGFGNCDAASTLALFGRDAGIDRVLLANPWVIEDDDDLPPAAAIRARYAERLRSRSAWSRLLRGEIDLRKTVRGLAKLSRTKPHPSNRLATRVIRAIADWDDDATVILASGDATAIAYRDVARGLPATTIDTDSHSFARSNDKEALRAEVVNALRR</sequence>
<organism evidence="2 3">
    <name type="scientific">Sphingomonas oligophenolica</name>
    <dbReference type="NCBI Taxonomy" id="301154"/>
    <lineage>
        <taxon>Bacteria</taxon>
        <taxon>Pseudomonadati</taxon>
        <taxon>Pseudomonadota</taxon>
        <taxon>Alphaproteobacteria</taxon>
        <taxon>Sphingomonadales</taxon>
        <taxon>Sphingomonadaceae</taxon>
        <taxon>Sphingomonas</taxon>
    </lineage>
</organism>
<dbReference type="InterPro" id="IPR017531">
    <property type="entry name" value="Hydrolase-1_PEP"/>
</dbReference>
<evidence type="ECO:0000313" key="2">
    <source>
        <dbReference type="EMBL" id="TPG12375.1"/>
    </source>
</evidence>
<dbReference type="InterPro" id="IPR022742">
    <property type="entry name" value="Hydrolase_4"/>
</dbReference>